<name>A0A0G2EN46_9PEZI</name>
<comment type="caution">
    <text evidence="2">The sequence shown here is derived from an EMBL/GenBank/DDBJ whole genome shotgun (WGS) entry which is preliminary data.</text>
</comment>
<protein>
    <recommendedName>
        <fullName evidence="4">Pyranose 2-oxidase</fullName>
    </recommendedName>
</protein>
<evidence type="ECO:0000256" key="1">
    <source>
        <dbReference type="SAM" id="MobiDB-lite"/>
    </source>
</evidence>
<reference evidence="2 3" key="2">
    <citation type="submission" date="2015-05" db="EMBL/GenBank/DDBJ databases">
        <title>Distinctive expansion of gene families associated with plant cell wall degradation and secondary metabolism in the genomes of grapevine trunk pathogens.</title>
        <authorList>
            <person name="Lawrence D.P."/>
            <person name="Travadon R."/>
            <person name="Rolshausen P.E."/>
            <person name="Baumgartner K."/>
        </authorList>
    </citation>
    <scope>NUCLEOTIDE SEQUENCE [LARGE SCALE GENOMIC DNA]</scope>
    <source>
        <strain evidence="2">DS831</strain>
    </source>
</reference>
<evidence type="ECO:0008006" key="4">
    <source>
        <dbReference type="Google" id="ProtNLM"/>
    </source>
</evidence>
<dbReference type="EMBL" id="LAQI01000066">
    <property type="protein sequence ID" value="KKY23536.1"/>
    <property type="molecule type" value="Genomic_DNA"/>
</dbReference>
<proteinExistence type="predicted"/>
<gene>
    <name evidence="2" type="ORF">UCDDS831_g02956</name>
</gene>
<accession>A0A0G2EN46</accession>
<feature type="region of interest" description="Disordered" evidence="1">
    <location>
        <begin position="156"/>
        <end position="241"/>
    </location>
</feature>
<sequence>MAPNLLVATQTLFTPHKWFTRKHSGSGKSVRRSEHWNDPQPGTYEYIPGRGWYLARPDATDGSPGERLEKPRPVKYSRVLRRYLFESEYQRRKLSGEITDSHGKVREAGFFLLDDGVAWVNCWNHKGEFVPGPYERWVIDERNEKFRKMLKGDDPEWRKKHHTIRKTSGGRPRRSQSVDSDEDDKNRVYQIPSVGHSRPASTIDMMLASPPVSRPPSPKNGVPRSEGATRANSGANSRANSIKLATRQSNLRENCSSECDTPVSVDSSSTTLSNMAAGYSAHHHQSLAAAVSSRLEEQKLAQQRVH</sequence>
<reference evidence="2 3" key="1">
    <citation type="submission" date="2015-03" db="EMBL/GenBank/DDBJ databases">
        <authorList>
            <person name="Morales-Cruz A."/>
            <person name="Amrine K.C."/>
            <person name="Cantu D."/>
        </authorList>
    </citation>
    <scope>NUCLEOTIDE SEQUENCE [LARGE SCALE GENOMIC DNA]</scope>
    <source>
        <strain evidence="2">DS831</strain>
    </source>
</reference>
<feature type="compositionally biased region" description="Polar residues" evidence="1">
    <location>
        <begin position="230"/>
        <end position="240"/>
    </location>
</feature>
<dbReference type="Proteomes" id="UP000034182">
    <property type="component" value="Unassembled WGS sequence"/>
</dbReference>
<evidence type="ECO:0000313" key="2">
    <source>
        <dbReference type="EMBL" id="KKY23536.1"/>
    </source>
</evidence>
<evidence type="ECO:0000313" key="3">
    <source>
        <dbReference type="Proteomes" id="UP000034182"/>
    </source>
</evidence>
<dbReference type="AlphaFoldDB" id="A0A0G2EN46"/>
<organism evidence="2 3">
    <name type="scientific">Diplodia seriata</name>
    <dbReference type="NCBI Taxonomy" id="420778"/>
    <lineage>
        <taxon>Eukaryota</taxon>
        <taxon>Fungi</taxon>
        <taxon>Dikarya</taxon>
        <taxon>Ascomycota</taxon>
        <taxon>Pezizomycotina</taxon>
        <taxon>Dothideomycetes</taxon>
        <taxon>Dothideomycetes incertae sedis</taxon>
        <taxon>Botryosphaeriales</taxon>
        <taxon>Botryosphaeriaceae</taxon>
        <taxon>Diplodia</taxon>
    </lineage>
</organism>